<name>A0A6B0GMK2_9EURY</name>
<gene>
    <name evidence="2" type="ORF">GQS65_16625</name>
</gene>
<dbReference type="InterPro" id="IPR057167">
    <property type="entry name" value="DUF7845"/>
</dbReference>
<keyword evidence="3" id="KW-1185">Reference proteome</keyword>
<evidence type="ECO:0000313" key="3">
    <source>
        <dbReference type="Proteomes" id="UP000451471"/>
    </source>
</evidence>
<organism evidence="2 3">
    <name type="scientific">Halomarina oriensis</name>
    <dbReference type="NCBI Taxonomy" id="671145"/>
    <lineage>
        <taxon>Archaea</taxon>
        <taxon>Methanobacteriati</taxon>
        <taxon>Methanobacteriota</taxon>
        <taxon>Stenosarchaea group</taxon>
        <taxon>Halobacteria</taxon>
        <taxon>Halobacteriales</taxon>
        <taxon>Natronomonadaceae</taxon>
        <taxon>Halomarina</taxon>
    </lineage>
</organism>
<dbReference type="RefSeq" id="WP_158205749.1">
    <property type="nucleotide sequence ID" value="NZ_WSZK01000030.1"/>
</dbReference>
<feature type="domain" description="DUF7845" evidence="1">
    <location>
        <begin position="5"/>
        <end position="336"/>
    </location>
</feature>
<proteinExistence type="predicted"/>
<comment type="caution">
    <text evidence="2">The sequence shown here is derived from an EMBL/GenBank/DDBJ whole genome shotgun (WGS) entry which is preliminary data.</text>
</comment>
<dbReference type="OrthoDB" id="316855at2157"/>
<dbReference type="EMBL" id="WSZK01000030">
    <property type="protein sequence ID" value="MWG36092.1"/>
    <property type="molecule type" value="Genomic_DNA"/>
</dbReference>
<evidence type="ECO:0000313" key="2">
    <source>
        <dbReference type="EMBL" id="MWG36092.1"/>
    </source>
</evidence>
<sequence>MPALIQPAPHEFAANYLITEDGLAPFFAADRRVKEGDGSQVASFVSEGERWVVKLYYQGSGIVHPGDQLPGGTDWRLGEMREFRLTIARHSDEDPVGEQDFNAHLAPRWQGMEVRRSDGRVTEYSVPPQVEEGVNVRVQGSNIEFSRYLPLLQRAADAVGIRGRYFDAPHKHSNIQDAERYVRVHWKDSGPIHARDGPIASMGHLLESDRAGYRKIVQNDDDEQGRNVPGYYHTVTLGTRRIREAFPTHQLPKEVKHYYAREAATKSEKGPLAHPKLGVSYQVSRWDETLGATQTDIEQLETELDQTLLSVLAESGLDIAPSQDDGPYVRDAYFGATLSDNGPEPVALDLTTIKSTQESVVIKYLADGLTDVQFETLETLVTDGGIVSTGDIASQNDRHVGSVRRALRDLEELVEWKYGQVSLRSDYIAELVHQAVEEARDAFRRVVDTSATAVEAAQRGLDETMSVFVAWAARHDVDVNDVLNSREARMRLRFGRADRETRRAIREGFRIWTDANLPPERYRMARVQFGDGSVSQAWRYLDPG</sequence>
<dbReference type="Pfam" id="PF25227">
    <property type="entry name" value="DUF7845"/>
    <property type="match status" value="1"/>
</dbReference>
<protein>
    <submittedName>
        <fullName evidence="2">MarR family transcriptional regulator</fullName>
    </submittedName>
</protein>
<reference evidence="2 3" key="1">
    <citation type="submission" date="2019-12" db="EMBL/GenBank/DDBJ databases">
        <title>Halocatena pleomorpha gen. nov. sp. nov., an extremely halophilic archaeon of family Halobacteriaceae isolated from saltpan soil.</title>
        <authorList>
            <person name="Pal Y."/>
            <person name="Verma A."/>
            <person name="Krishnamurthi S."/>
            <person name="Kumar P."/>
        </authorList>
    </citation>
    <scope>NUCLEOTIDE SEQUENCE [LARGE SCALE GENOMIC DNA]</scope>
    <source>
        <strain evidence="2 3">JCM 16495</strain>
    </source>
</reference>
<dbReference type="Proteomes" id="UP000451471">
    <property type="component" value="Unassembled WGS sequence"/>
</dbReference>
<evidence type="ECO:0000259" key="1">
    <source>
        <dbReference type="Pfam" id="PF25227"/>
    </source>
</evidence>
<dbReference type="AlphaFoldDB" id="A0A6B0GMK2"/>
<accession>A0A6B0GMK2</accession>